<dbReference type="Gene3D" id="1.10.260.40">
    <property type="entry name" value="lambda repressor-like DNA-binding domains"/>
    <property type="match status" value="1"/>
</dbReference>
<feature type="domain" description="HTH cro/C1-type" evidence="1">
    <location>
        <begin position="54"/>
        <end position="88"/>
    </location>
</feature>
<keyword evidence="3" id="KW-1185">Reference proteome</keyword>
<evidence type="ECO:0000259" key="1">
    <source>
        <dbReference type="PROSITE" id="PS50943"/>
    </source>
</evidence>
<accession>A0A7S7LBI5</accession>
<dbReference type="Pfam" id="PF01381">
    <property type="entry name" value="HTH_3"/>
    <property type="match status" value="1"/>
</dbReference>
<evidence type="ECO:0000313" key="3">
    <source>
        <dbReference type="Proteomes" id="UP000180175"/>
    </source>
</evidence>
<dbReference type="GO" id="GO:0003677">
    <property type="term" value="F:DNA binding"/>
    <property type="evidence" value="ECO:0007669"/>
    <property type="project" value="InterPro"/>
</dbReference>
<gene>
    <name evidence="2" type="ORF">AWH56_010800</name>
</gene>
<name>A0A7S7LBI5_9BACI</name>
<dbReference type="InterPro" id="IPR001387">
    <property type="entry name" value="Cro/C1-type_HTH"/>
</dbReference>
<protein>
    <submittedName>
        <fullName evidence="2">Helix-turn-helix transcriptional regulator</fullName>
    </submittedName>
</protein>
<reference evidence="2 3" key="1">
    <citation type="journal article" date="2017" name="Genome Announc.">
        <title>Draft Genome Sequences of Four Alkaliphilic Bacteria Belonging to the Anaerobacillus Genus.</title>
        <authorList>
            <person name="Bassil N.M."/>
            <person name="Lloyd J.R."/>
        </authorList>
    </citation>
    <scope>NUCLEOTIDE SEQUENCE [LARGE SCALE GENOMIC DNA]</scope>
    <source>
        <strain evidence="2 3">NB2006</strain>
    </source>
</reference>
<reference evidence="2 3" key="2">
    <citation type="journal article" date="2019" name="Int. J. Syst. Evol. Microbiol.">
        <title>Anaerobacillus isosaccharinicus sp. nov., an alkaliphilic bacterium which degrades isosaccharinic acid.</title>
        <authorList>
            <person name="Bassil N.M."/>
            <person name="Lloyd J.R."/>
        </authorList>
    </citation>
    <scope>NUCLEOTIDE SEQUENCE [LARGE SCALE GENOMIC DNA]</scope>
    <source>
        <strain evidence="2 3">NB2006</strain>
    </source>
</reference>
<dbReference type="Proteomes" id="UP000180175">
    <property type="component" value="Chromosome"/>
</dbReference>
<dbReference type="PROSITE" id="PS50943">
    <property type="entry name" value="HTH_CROC1"/>
    <property type="match status" value="1"/>
</dbReference>
<dbReference type="RefSeq" id="WP_182081223.1">
    <property type="nucleotide sequence ID" value="NZ_CP063356.2"/>
</dbReference>
<dbReference type="KEGG" id="aia:AWH56_010800"/>
<dbReference type="AlphaFoldDB" id="A0A7S7LBI5"/>
<dbReference type="InterPro" id="IPR010982">
    <property type="entry name" value="Lambda_DNA-bd_dom_sf"/>
</dbReference>
<dbReference type="SUPFAM" id="SSF47413">
    <property type="entry name" value="lambda repressor-like DNA-binding domains"/>
    <property type="match status" value="1"/>
</dbReference>
<evidence type="ECO:0000313" key="2">
    <source>
        <dbReference type="EMBL" id="QOY38004.1"/>
    </source>
</evidence>
<organism evidence="2 3">
    <name type="scientific">Anaerobacillus isosaccharinicus</name>
    <dbReference type="NCBI Taxonomy" id="1532552"/>
    <lineage>
        <taxon>Bacteria</taxon>
        <taxon>Bacillati</taxon>
        <taxon>Bacillota</taxon>
        <taxon>Bacilli</taxon>
        <taxon>Bacillales</taxon>
        <taxon>Bacillaceae</taxon>
        <taxon>Anaerobacillus</taxon>
    </lineage>
</organism>
<proteinExistence type="predicted"/>
<sequence length="105" mass="12062">MTKQQHVGYTKNNKRLGGEKQLLKRDKLISVRKENDWLQKDVVNQLETKFDIKISESYYGMIEQGVRTPNLKIALAISELFLVDPQDIFLECNTTKSCVIKSTSA</sequence>
<dbReference type="EMBL" id="CP063356">
    <property type="protein sequence ID" value="QOY38004.1"/>
    <property type="molecule type" value="Genomic_DNA"/>
</dbReference>